<evidence type="ECO:0000256" key="9">
    <source>
        <dbReference type="SAM" id="Phobius"/>
    </source>
</evidence>
<evidence type="ECO:0000313" key="12">
    <source>
        <dbReference type="Proteomes" id="UP000481858"/>
    </source>
</evidence>
<keyword evidence="9" id="KW-0472">Membrane</keyword>
<evidence type="ECO:0000256" key="4">
    <source>
        <dbReference type="ARBA" id="ARBA00022490"/>
    </source>
</evidence>
<dbReference type="GO" id="GO:0005737">
    <property type="term" value="C:cytoplasm"/>
    <property type="evidence" value="ECO:0007669"/>
    <property type="project" value="UniProtKB-SubCell"/>
</dbReference>
<dbReference type="Proteomes" id="UP000481858">
    <property type="component" value="Unassembled WGS sequence"/>
</dbReference>
<dbReference type="InterPro" id="IPR016024">
    <property type="entry name" value="ARM-type_fold"/>
</dbReference>
<dbReference type="InterPro" id="IPR040928">
    <property type="entry name" value="Importin_rep_5"/>
</dbReference>
<keyword evidence="6" id="KW-0653">Protein transport</keyword>
<dbReference type="GO" id="GO:0006606">
    <property type="term" value="P:protein import into nucleus"/>
    <property type="evidence" value="ECO:0007669"/>
    <property type="project" value="InterPro"/>
</dbReference>
<feature type="transmembrane region" description="Helical" evidence="9">
    <location>
        <begin position="139"/>
        <end position="159"/>
    </location>
</feature>
<keyword evidence="5" id="KW-0677">Repeat</keyword>
<dbReference type="FunCoup" id="A0A7C8MWC0">
    <property type="interactions" value="993"/>
</dbReference>
<dbReference type="InterPro" id="IPR041389">
    <property type="entry name" value="Importin_rep_6"/>
</dbReference>
<evidence type="ECO:0000259" key="10">
    <source>
        <dbReference type="PROSITE" id="PS50166"/>
    </source>
</evidence>
<dbReference type="Pfam" id="PF24714">
    <property type="entry name" value="TOR1L1_N"/>
    <property type="match status" value="1"/>
</dbReference>
<gene>
    <name evidence="11" type="ORF">GQX73_g1611</name>
</gene>
<dbReference type="InterPro" id="IPR040122">
    <property type="entry name" value="Importin_beta"/>
</dbReference>
<evidence type="ECO:0000256" key="7">
    <source>
        <dbReference type="ARBA" id="ARBA00023242"/>
    </source>
</evidence>
<dbReference type="GO" id="GO:0031267">
    <property type="term" value="F:small GTPase binding"/>
    <property type="evidence" value="ECO:0007669"/>
    <property type="project" value="InterPro"/>
</dbReference>
<feature type="coiled-coil region" evidence="8">
    <location>
        <begin position="838"/>
        <end position="877"/>
    </location>
</feature>
<dbReference type="InterPro" id="IPR011989">
    <property type="entry name" value="ARM-like"/>
</dbReference>
<accession>A0A7C8MWC0</accession>
<name>A0A7C8MWC0_9PEZI</name>
<keyword evidence="9" id="KW-0812">Transmembrane</keyword>
<keyword evidence="9" id="KW-1133">Transmembrane helix</keyword>
<proteinExistence type="predicted"/>
<dbReference type="SMART" id="SM01349">
    <property type="entry name" value="TOG"/>
    <property type="match status" value="1"/>
</dbReference>
<keyword evidence="8" id="KW-0175">Coiled coil</keyword>
<dbReference type="InterPro" id="IPR001494">
    <property type="entry name" value="Importin-beta_N"/>
</dbReference>
<keyword evidence="12" id="KW-1185">Reference proteome</keyword>
<organism evidence="11 12">
    <name type="scientific">Xylaria multiplex</name>
    <dbReference type="NCBI Taxonomy" id="323545"/>
    <lineage>
        <taxon>Eukaryota</taxon>
        <taxon>Fungi</taxon>
        <taxon>Dikarya</taxon>
        <taxon>Ascomycota</taxon>
        <taxon>Pezizomycotina</taxon>
        <taxon>Sordariomycetes</taxon>
        <taxon>Xylariomycetidae</taxon>
        <taxon>Xylariales</taxon>
        <taxon>Xylariaceae</taxon>
        <taxon>Xylaria</taxon>
    </lineage>
</organism>
<sequence>MSMLPPEVSAELTQLLQALQSPDNSIRSQAEDHLQNNWTATRPEILLMGLAEQIAGSPESSLRSFAAVIFRRIASKTRKTEKGDNAEIFVSLPPEQAQVIRQKVLESLANETDRLVRNKIGDAVADVARQYSENSRSTFSLLVLYLSLLICIVFVSLTARGELHPFPISSASNLLEMVVSFPIPMCCLYDQWPEILGILFNLSMASDVGQRETAYRVFATTPGIIEKQHEGAVMDAFGRGFKDNSVTPKYFSLLPDVLNILPPIKDSQDSDDLSKALLALIELAETSPKMFKPLFHNLVMFSVSVIQDKELSDLCRQNALELMATFADYAPSMCRKDASYTNDMITQCLSLMTDLGEDDDDAAEWLSNDDLDSEESDLNHVAGEQCMDRLANKLGGETILFPTFHWLPRMMTSMAWKDRHAALMAISAISEGCRELMVKELDKVLELVVPALKDSHPRVRWAGCQALGQMSTDFAPTMQKQYYDVILKAIIPVLNSPEGRVKAHAAAALVNFCEEAEKSILEPYLDDLLSHLFQLLQNDKRYVQEQALSTIATIADAAEAAFSKYYDTLMPLLVNVLRRENDKEFRLLRAKAMECATLIALAVGKERLGNDTMTLVDLLANIQRNITDPDDPQAQYLMHCWGRMCRVMGTDFLRFLPDVMPPLVELAGAKADIQLLDTDDEIEQLQQEDGWELVPLKGKMIGIRTSTMDDKHMAIELLVVYAQTLEGQFAPYVADIMEKIALPGLAFFFHDPVRFISAKLVPQLLNSYKKAYGPDSNELRGLWAVTVEKLLEVLTAEPAIDALAEMYQCFYEAVEVLGKNCLTQEHMGKFIDGVFSSIEDYKDRVAQREEDRAGATAEDAEDEAEDLLLAIEDDQTLLADMNKAFHSIFKNHGAAFLQPWERLMGIYESFLTSSDPTQRQWGLCIMDDVLEYCGTESVRYAQSISTALLEGCKDPSAAIRQAAAYGIGVAAHHGGVHWSQFLASSLPYLFQVAQVPDARGDEAVYATENACAAIAKILHFNKQNVENSQAIANQWVNTLPVTNDEEAAPYAYGYLVELIEQQNPAVTSQVAKVFVYVGQALEAEMLHGQLAARVATAVKTLLVAAGVDPTPLLQQNFSPAGQDLIRRHFT</sequence>
<feature type="domain" description="Importin N-terminal" evidence="10">
    <location>
        <begin position="30"/>
        <end position="110"/>
    </location>
</feature>
<dbReference type="Pfam" id="PF18829">
    <property type="entry name" value="Importin_rep_6"/>
    <property type="match status" value="1"/>
</dbReference>
<keyword evidence="3" id="KW-0813">Transport</keyword>
<comment type="subcellular location">
    <subcellularLocation>
        <location evidence="2">Cytoplasm</location>
    </subcellularLocation>
    <subcellularLocation>
        <location evidence="1">Nucleus</location>
    </subcellularLocation>
</comment>
<protein>
    <recommendedName>
        <fullName evidence="10">Importin N-terminal domain-containing protein</fullName>
    </recommendedName>
</protein>
<dbReference type="AlphaFoldDB" id="A0A7C8MWC0"/>
<dbReference type="Pfam" id="PF18816">
    <property type="entry name" value="Importin_rep_5"/>
    <property type="match status" value="1"/>
</dbReference>
<dbReference type="InParanoid" id="A0A7C8MWC0"/>
<dbReference type="OrthoDB" id="543373at2759"/>
<evidence type="ECO:0000313" key="11">
    <source>
        <dbReference type="EMBL" id="KAF2972008.1"/>
    </source>
</evidence>
<keyword evidence="7" id="KW-0539">Nucleus</keyword>
<dbReference type="PROSITE" id="PS50166">
    <property type="entry name" value="IMPORTIN_B_NT"/>
    <property type="match status" value="1"/>
</dbReference>
<evidence type="ECO:0000256" key="2">
    <source>
        <dbReference type="ARBA" id="ARBA00004496"/>
    </source>
</evidence>
<dbReference type="InterPro" id="IPR034085">
    <property type="entry name" value="TOG"/>
</dbReference>
<evidence type="ECO:0000256" key="1">
    <source>
        <dbReference type="ARBA" id="ARBA00004123"/>
    </source>
</evidence>
<dbReference type="InterPro" id="IPR041653">
    <property type="entry name" value="Importin_rep_4"/>
</dbReference>
<dbReference type="Pfam" id="PF25780">
    <property type="entry name" value="TPR_IPO5"/>
    <property type="match status" value="1"/>
</dbReference>
<dbReference type="EMBL" id="WUBL01000009">
    <property type="protein sequence ID" value="KAF2972008.1"/>
    <property type="molecule type" value="Genomic_DNA"/>
</dbReference>
<dbReference type="SUPFAM" id="SSF48371">
    <property type="entry name" value="ARM repeat"/>
    <property type="match status" value="1"/>
</dbReference>
<evidence type="ECO:0000256" key="8">
    <source>
        <dbReference type="SAM" id="Coils"/>
    </source>
</evidence>
<dbReference type="Gene3D" id="1.25.10.10">
    <property type="entry name" value="Leucine-rich Repeat Variant"/>
    <property type="match status" value="2"/>
</dbReference>
<dbReference type="InterPro" id="IPR057600">
    <property type="entry name" value="TORTIFOLIA1/SINE1-2_N"/>
</dbReference>
<dbReference type="PANTHER" id="PTHR10527">
    <property type="entry name" value="IMPORTIN BETA"/>
    <property type="match status" value="1"/>
</dbReference>
<evidence type="ECO:0000256" key="5">
    <source>
        <dbReference type="ARBA" id="ARBA00022737"/>
    </source>
</evidence>
<keyword evidence="4" id="KW-0963">Cytoplasm</keyword>
<dbReference type="Pfam" id="PF18808">
    <property type="entry name" value="Importin_rep_4"/>
    <property type="match status" value="1"/>
</dbReference>
<dbReference type="InterPro" id="IPR057672">
    <property type="entry name" value="TPR_IPO4/5"/>
</dbReference>
<evidence type="ECO:0000256" key="6">
    <source>
        <dbReference type="ARBA" id="ARBA00022927"/>
    </source>
</evidence>
<dbReference type="GO" id="GO:0005634">
    <property type="term" value="C:nucleus"/>
    <property type="evidence" value="ECO:0007669"/>
    <property type="project" value="UniProtKB-SubCell"/>
</dbReference>
<evidence type="ECO:0000256" key="3">
    <source>
        <dbReference type="ARBA" id="ARBA00022448"/>
    </source>
</evidence>
<comment type="caution">
    <text evidence="11">The sequence shown here is derived from an EMBL/GenBank/DDBJ whole genome shotgun (WGS) entry which is preliminary data.</text>
</comment>
<reference evidence="11 12" key="1">
    <citation type="submission" date="2019-12" db="EMBL/GenBank/DDBJ databases">
        <title>Draft genome sequence of the ascomycete Xylaria multiplex DSM 110363.</title>
        <authorList>
            <person name="Buettner E."/>
            <person name="Kellner H."/>
        </authorList>
    </citation>
    <scope>NUCLEOTIDE SEQUENCE [LARGE SCALE GENOMIC DNA]</scope>
    <source>
        <strain evidence="11 12">DSM 110363</strain>
    </source>
</reference>